<feature type="region of interest" description="Disordered" evidence="1">
    <location>
        <begin position="64"/>
        <end position="116"/>
    </location>
</feature>
<feature type="compositionally biased region" description="Basic and acidic residues" evidence="1">
    <location>
        <begin position="343"/>
        <end position="356"/>
    </location>
</feature>
<reference evidence="2" key="1">
    <citation type="journal article" date="2019" name="Sci. Rep.">
        <title>Draft genome of Tanacetum cinerariifolium, the natural source of mosquito coil.</title>
        <authorList>
            <person name="Yamashiro T."/>
            <person name="Shiraishi A."/>
            <person name="Satake H."/>
            <person name="Nakayama K."/>
        </authorList>
    </citation>
    <scope>NUCLEOTIDE SEQUENCE</scope>
</reference>
<dbReference type="AlphaFoldDB" id="A0A699I5V9"/>
<name>A0A699I5V9_TANCI</name>
<feature type="region of interest" description="Disordered" evidence="1">
    <location>
        <begin position="341"/>
        <end position="360"/>
    </location>
</feature>
<feature type="region of interest" description="Disordered" evidence="1">
    <location>
        <begin position="239"/>
        <end position="272"/>
    </location>
</feature>
<feature type="compositionally biased region" description="Polar residues" evidence="1">
    <location>
        <begin position="78"/>
        <end position="88"/>
    </location>
</feature>
<protein>
    <recommendedName>
        <fullName evidence="3">Xylulose kinase-1</fullName>
    </recommendedName>
</protein>
<comment type="caution">
    <text evidence="2">The sequence shown here is derived from an EMBL/GenBank/DDBJ whole genome shotgun (WGS) entry which is preliminary data.</text>
</comment>
<evidence type="ECO:0000256" key="1">
    <source>
        <dbReference type="SAM" id="MobiDB-lite"/>
    </source>
</evidence>
<dbReference type="EMBL" id="BKCJ010248415">
    <property type="protein sequence ID" value="GEZ17144.1"/>
    <property type="molecule type" value="Genomic_DNA"/>
</dbReference>
<evidence type="ECO:0008006" key="3">
    <source>
        <dbReference type="Google" id="ProtNLM"/>
    </source>
</evidence>
<accession>A0A699I5V9</accession>
<evidence type="ECO:0000313" key="2">
    <source>
        <dbReference type="EMBL" id="GEZ17144.1"/>
    </source>
</evidence>
<sequence>MIAILEKYEHNQDFHQIVDFVEASHIRYALTFNLTVYVSHIRQFWSTARIETTKEGTKILATIDEGSGTPTESHHTPTSEASQSSQHELPSPSLPPVTTATIPPVIPTSPHPTVIPTDTTPLTHYTRRARIAQSSVLPPVADEHASPIGDDSQGEACLIDSGLAADQDRANIAKTSTLPSDSTPRVTYLAADEGGIQQKLDELTALCTSLQRQQSEMVSRFEAQEMEINSLKARIKLLEDKDREDAEQSGNDAPIKGRRLDEGEEAAERVSDDTEEMATVLTSMDAASILTSGGVQVVPTVAEVATATISIPTGSGVVSTASPIIPTTALIFTTATKSTPYTRRKEKEKMVESDTPKKKKLQEQIDVQVARELEEQMAREDQRMSESNETVVKYLQEYEQIPENLSIGERIELISDLVKYQENYAQVLKYQTLQRKPRSKKQKKDYYMAIEDFIPMGSKEEAERFERKGLRLEQESAKKLKTLKEVPEEVKSTEEVPEEKVKEMMQLVPIEEVYVEALQVKHPIIDWKVHTEGQRSYWKIMRLGGSSASYQFFVDMLKHLDREDLNQLWELVKETLNIRPTISDQEMEIWVKLKRLYEPDVED</sequence>
<organism evidence="2">
    <name type="scientific">Tanacetum cinerariifolium</name>
    <name type="common">Dalmatian daisy</name>
    <name type="synonym">Chrysanthemum cinerariifolium</name>
    <dbReference type="NCBI Taxonomy" id="118510"/>
    <lineage>
        <taxon>Eukaryota</taxon>
        <taxon>Viridiplantae</taxon>
        <taxon>Streptophyta</taxon>
        <taxon>Embryophyta</taxon>
        <taxon>Tracheophyta</taxon>
        <taxon>Spermatophyta</taxon>
        <taxon>Magnoliopsida</taxon>
        <taxon>eudicotyledons</taxon>
        <taxon>Gunneridae</taxon>
        <taxon>Pentapetalae</taxon>
        <taxon>asterids</taxon>
        <taxon>campanulids</taxon>
        <taxon>Asterales</taxon>
        <taxon>Asteraceae</taxon>
        <taxon>Asteroideae</taxon>
        <taxon>Anthemideae</taxon>
        <taxon>Anthemidinae</taxon>
        <taxon>Tanacetum</taxon>
    </lineage>
</organism>
<feature type="compositionally biased region" description="Basic and acidic residues" evidence="1">
    <location>
        <begin position="258"/>
        <end position="272"/>
    </location>
</feature>
<proteinExistence type="predicted"/>
<gene>
    <name evidence="2" type="ORF">Tci_489117</name>
</gene>